<dbReference type="EC" id="2.7.13.3" evidence="13"/>
<keyword evidence="8 13" id="KW-0418">Kinase</keyword>
<dbReference type="CDD" id="cd06225">
    <property type="entry name" value="HAMP"/>
    <property type="match status" value="1"/>
</dbReference>
<organism evidence="17 18">
    <name type="scientific">Laceyella sediminis</name>
    <dbReference type="NCBI Taxonomy" id="573074"/>
    <lineage>
        <taxon>Bacteria</taxon>
        <taxon>Bacillati</taxon>
        <taxon>Bacillota</taxon>
        <taxon>Bacilli</taxon>
        <taxon>Bacillales</taxon>
        <taxon>Thermoactinomycetaceae</taxon>
        <taxon>Laceyella</taxon>
    </lineage>
</organism>
<dbReference type="SMART" id="SM00387">
    <property type="entry name" value="HATPase_c"/>
    <property type="match status" value="1"/>
</dbReference>
<dbReference type="Pfam" id="PF00672">
    <property type="entry name" value="HAMP"/>
    <property type="match status" value="1"/>
</dbReference>
<keyword evidence="3 13" id="KW-1003">Cell membrane</keyword>
<accession>A0ABX5ET60</accession>
<dbReference type="Gene3D" id="3.30.565.10">
    <property type="entry name" value="Histidine kinase-like ATPase, C-terminal domain"/>
    <property type="match status" value="1"/>
</dbReference>
<dbReference type="InterPro" id="IPR003594">
    <property type="entry name" value="HATPase_dom"/>
</dbReference>
<gene>
    <name evidence="17" type="ORF">CLV36_105199</name>
</gene>
<reference evidence="17 18" key="1">
    <citation type="submission" date="2018-03" db="EMBL/GenBank/DDBJ databases">
        <title>Genomic Encyclopedia of Archaeal and Bacterial Type Strains, Phase II (KMG-II): from individual species to whole genera.</title>
        <authorList>
            <person name="Goeker M."/>
        </authorList>
    </citation>
    <scope>NUCLEOTIDE SEQUENCE [LARGE SCALE GENOMIC DNA]</scope>
    <source>
        <strain evidence="17 18">RHA1</strain>
    </source>
</reference>
<dbReference type="PIRSF" id="PIRSF037431">
    <property type="entry name" value="STHK_LiaS"/>
    <property type="match status" value="1"/>
</dbReference>
<evidence type="ECO:0000256" key="2">
    <source>
        <dbReference type="ARBA" id="ARBA00004651"/>
    </source>
</evidence>
<dbReference type="SUPFAM" id="SSF55874">
    <property type="entry name" value="ATPase domain of HSP90 chaperone/DNA topoisomerase II/histidine kinase"/>
    <property type="match status" value="1"/>
</dbReference>
<sequence>MNGNRPTNIHWRMTQYTIWVCAVLAFLLLTVFLNAYRLGWETLWTTKLSKVPVLLVAFVLVLLVGACAGFLYGYAIKRRLSRLIEAILRFERGNFSYRLPDLGEDEIGLVGTRLNQMAERIEKQVASLQKLSTEKAEWVEAQKQAVISEERQRLARELHDAVSQQLFAISLMASAMKETLPEAEDSVGKQIAMIEKMAGIAQNEMRALLLQLRPVTLEGKGLKEGLAELLEEFGAKHPASLHWEVGDLPRLPKGVEDHLFRIVQEGLSNVFRHAQATSVTVRLVFRGRHVHLRMIDNGVGFDMSKVKSSSYGLQSIQERASEIGGIAEVISVPGKGTQIEVKVPIVVDGEGEKA</sequence>
<comment type="catalytic activity">
    <reaction evidence="1 13">
        <text>ATP + protein L-histidine = ADP + protein N-phospho-L-histidine.</text>
        <dbReference type="EC" id="2.7.13.3"/>
    </reaction>
</comment>
<comment type="caution">
    <text evidence="17">The sequence shown here is derived from an EMBL/GenBank/DDBJ whole genome shotgun (WGS) entry which is preliminary data.</text>
</comment>
<evidence type="ECO:0000256" key="11">
    <source>
        <dbReference type="ARBA" id="ARBA00023012"/>
    </source>
</evidence>
<evidence type="ECO:0000256" key="8">
    <source>
        <dbReference type="ARBA" id="ARBA00022777"/>
    </source>
</evidence>
<keyword evidence="11 13" id="KW-0902">Two-component regulatory system</keyword>
<keyword evidence="10 14" id="KW-1133">Transmembrane helix</keyword>
<dbReference type="SMART" id="SM00304">
    <property type="entry name" value="HAMP"/>
    <property type="match status" value="1"/>
</dbReference>
<proteinExistence type="predicted"/>
<keyword evidence="7 13" id="KW-0547">Nucleotide-binding</keyword>
<evidence type="ECO:0000256" key="6">
    <source>
        <dbReference type="ARBA" id="ARBA00022692"/>
    </source>
</evidence>
<dbReference type="PANTHER" id="PTHR24421">
    <property type="entry name" value="NITRATE/NITRITE SENSOR PROTEIN NARX-RELATED"/>
    <property type="match status" value="1"/>
</dbReference>
<evidence type="ECO:0000313" key="17">
    <source>
        <dbReference type="EMBL" id="PRZ14883.1"/>
    </source>
</evidence>
<evidence type="ECO:0000256" key="5">
    <source>
        <dbReference type="ARBA" id="ARBA00022679"/>
    </source>
</evidence>
<dbReference type="Proteomes" id="UP000238836">
    <property type="component" value="Unassembled WGS sequence"/>
</dbReference>
<dbReference type="Pfam" id="PF02518">
    <property type="entry name" value="HATPase_c"/>
    <property type="match status" value="1"/>
</dbReference>
<evidence type="ECO:0000256" key="9">
    <source>
        <dbReference type="ARBA" id="ARBA00022840"/>
    </source>
</evidence>
<evidence type="ECO:0000256" key="14">
    <source>
        <dbReference type="SAM" id="Phobius"/>
    </source>
</evidence>
<evidence type="ECO:0000256" key="10">
    <source>
        <dbReference type="ARBA" id="ARBA00022989"/>
    </source>
</evidence>
<evidence type="ECO:0000259" key="15">
    <source>
        <dbReference type="PROSITE" id="PS50109"/>
    </source>
</evidence>
<dbReference type="InterPro" id="IPR036890">
    <property type="entry name" value="HATPase_C_sf"/>
</dbReference>
<dbReference type="InterPro" id="IPR017202">
    <property type="entry name" value="LiaS/VraS"/>
</dbReference>
<evidence type="ECO:0000256" key="13">
    <source>
        <dbReference type="PIRNR" id="PIRNR037431"/>
    </source>
</evidence>
<feature type="transmembrane region" description="Helical" evidence="14">
    <location>
        <begin position="16"/>
        <end position="33"/>
    </location>
</feature>
<dbReference type="RefSeq" id="WP_106342343.1">
    <property type="nucleotide sequence ID" value="NZ_PVTZ01000005.1"/>
</dbReference>
<evidence type="ECO:0000256" key="4">
    <source>
        <dbReference type="ARBA" id="ARBA00022553"/>
    </source>
</evidence>
<protein>
    <recommendedName>
        <fullName evidence="13">Sensor histidine kinase</fullName>
        <ecNumber evidence="13">2.7.13.3</ecNumber>
    </recommendedName>
</protein>
<dbReference type="InterPro" id="IPR005467">
    <property type="entry name" value="His_kinase_dom"/>
</dbReference>
<evidence type="ECO:0000256" key="3">
    <source>
        <dbReference type="ARBA" id="ARBA00022475"/>
    </source>
</evidence>
<evidence type="ECO:0000256" key="12">
    <source>
        <dbReference type="ARBA" id="ARBA00023136"/>
    </source>
</evidence>
<dbReference type="EMBL" id="PVTZ01000005">
    <property type="protein sequence ID" value="PRZ14883.1"/>
    <property type="molecule type" value="Genomic_DNA"/>
</dbReference>
<keyword evidence="4" id="KW-0597">Phosphoprotein</keyword>
<dbReference type="Pfam" id="PF07730">
    <property type="entry name" value="HisKA_3"/>
    <property type="match status" value="1"/>
</dbReference>
<dbReference type="PANTHER" id="PTHR24421:SF37">
    <property type="entry name" value="SENSOR HISTIDINE KINASE NARS"/>
    <property type="match status" value="1"/>
</dbReference>
<evidence type="ECO:0000259" key="16">
    <source>
        <dbReference type="PROSITE" id="PS50885"/>
    </source>
</evidence>
<dbReference type="GO" id="GO:0016301">
    <property type="term" value="F:kinase activity"/>
    <property type="evidence" value="ECO:0007669"/>
    <property type="project" value="UniProtKB-KW"/>
</dbReference>
<dbReference type="PROSITE" id="PS50109">
    <property type="entry name" value="HIS_KIN"/>
    <property type="match status" value="1"/>
</dbReference>
<feature type="domain" description="Histidine kinase" evidence="15">
    <location>
        <begin position="153"/>
        <end position="347"/>
    </location>
</feature>
<dbReference type="SUPFAM" id="SSF158472">
    <property type="entry name" value="HAMP domain-like"/>
    <property type="match status" value="1"/>
</dbReference>
<feature type="transmembrane region" description="Helical" evidence="14">
    <location>
        <begin position="53"/>
        <end position="75"/>
    </location>
</feature>
<dbReference type="PROSITE" id="PS50885">
    <property type="entry name" value="HAMP"/>
    <property type="match status" value="1"/>
</dbReference>
<keyword evidence="6 14" id="KW-0812">Transmembrane</keyword>
<keyword evidence="18" id="KW-1185">Reference proteome</keyword>
<dbReference type="InterPro" id="IPR050482">
    <property type="entry name" value="Sensor_HK_TwoCompSys"/>
</dbReference>
<evidence type="ECO:0000313" key="18">
    <source>
        <dbReference type="Proteomes" id="UP000238836"/>
    </source>
</evidence>
<name>A0ABX5ET60_9BACL</name>
<dbReference type="Gene3D" id="6.10.340.10">
    <property type="match status" value="1"/>
</dbReference>
<feature type="domain" description="HAMP" evidence="16">
    <location>
        <begin position="74"/>
        <end position="126"/>
    </location>
</feature>
<keyword evidence="5 13" id="KW-0808">Transferase</keyword>
<evidence type="ECO:0000256" key="1">
    <source>
        <dbReference type="ARBA" id="ARBA00000085"/>
    </source>
</evidence>
<evidence type="ECO:0000256" key="7">
    <source>
        <dbReference type="ARBA" id="ARBA00022741"/>
    </source>
</evidence>
<keyword evidence="12 13" id="KW-0472">Membrane</keyword>
<comment type="subcellular location">
    <subcellularLocation>
        <location evidence="2 13">Cell membrane</location>
        <topology evidence="2 13">Multi-pass membrane protein</topology>
    </subcellularLocation>
</comment>
<dbReference type="CDD" id="cd16917">
    <property type="entry name" value="HATPase_UhpB-NarQ-NarX-like"/>
    <property type="match status" value="1"/>
</dbReference>
<dbReference type="InterPro" id="IPR003660">
    <property type="entry name" value="HAMP_dom"/>
</dbReference>
<keyword evidence="9 13" id="KW-0067">ATP-binding</keyword>
<dbReference type="Gene3D" id="1.20.5.1930">
    <property type="match status" value="1"/>
</dbReference>
<dbReference type="InterPro" id="IPR011712">
    <property type="entry name" value="Sig_transdc_His_kin_sub3_dim/P"/>
</dbReference>